<evidence type="ECO:0000313" key="7">
    <source>
        <dbReference type="Proteomes" id="UP000039865"/>
    </source>
</evidence>
<sequence>MVNNLVDKAKKNIDFQSGEIFPPSSNYENLDQKQKRVQQTTQDIDQQLRKAAQLHRDGYLGEAKEIYVSQAERMMEVIKETSDAVEFSNAMKQQLKTTITKAEQIKNEIEGMQQKKVTVKSQPNQQIQYQPQLQPQMQQQYNPQISNDNQRKPVSVAEIVQKQIGMPDAQRREILSKLDQNMVKVIMETIIDHGPGIKWEDIEGLRDIKKAMVENIIYPQMRPDVFTGLRAPTKGILLYGPPGNGKTMIAKAVATECRSTFFSISASSLVSKWMGESEKLMRTLFSLAAIQQPSIIFIDEVDSMLTKRSSDEQEASRRLKTEFLIQLDGVGSSSSGILVIAATNRPFDLDEAALRRLTKRIYIGLPDKDARLGLINKLIKQVDTDLSVKDLDQIATASKGYSSADLTAFVKEAAMEPIRELPAGQLMKIKNASQIRKVNKRDFEKAFRLIQPSVSQQSLLEYKVWHQNNPSSM</sequence>
<dbReference type="Pfam" id="PF17862">
    <property type="entry name" value="AAA_lid_3"/>
    <property type="match status" value="1"/>
</dbReference>
<dbReference type="PROSITE" id="PS00674">
    <property type="entry name" value="AAA"/>
    <property type="match status" value="1"/>
</dbReference>
<dbReference type="InterPro" id="IPR003960">
    <property type="entry name" value="ATPase_AAA_CS"/>
</dbReference>
<dbReference type="SMART" id="SM00382">
    <property type="entry name" value="AAA"/>
    <property type="match status" value="1"/>
</dbReference>
<dbReference type="GO" id="GO:0016887">
    <property type="term" value="F:ATP hydrolysis activity"/>
    <property type="evidence" value="ECO:0007669"/>
    <property type="project" value="InterPro"/>
</dbReference>
<dbReference type="InterPro" id="IPR027417">
    <property type="entry name" value="P-loop_NTPase"/>
</dbReference>
<dbReference type="FunFam" id="1.10.8.60:FF:000022">
    <property type="entry name" value="Fidgetin like 1"/>
    <property type="match status" value="1"/>
</dbReference>
<feature type="coiled-coil region" evidence="4">
    <location>
        <begin position="30"/>
        <end position="57"/>
    </location>
</feature>
<protein>
    <submittedName>
        <fullName evidence="6">Vps4 oligomerisation domain containing protein</fullName>
    </submittedName>
</protein>
<dbReference type="EMBL" id="CCKQ01007432">
    <property type="protein sequence ID" value="CDW78790.1"/>
    <property type="molecule type" value="Genomic_DNA"/>
</dbReference>
<dbReference type="InParanoid" id="A0A078A939"/>
<keyword evidence="4" id="KW-0175">Coiled coil</keyword>
<dbReference type="PANTHER" id="PTHR23074">
    <property type="entry name" value="AAA DOMAIN-CONTAINING"/>
    <property type="match status" value="1"/>
</dbReference>
<dbReference type="Gene3D" id="3.40.50.300">
    <property type="entry name" value="P-loop containing nucleotide triphosphate hydrolases"/>
    <property type="match status" value="1"/>
</dbReference>
<evidence type="ECO:0000259" key="5">
    <source>
        <dbReference type="SMART" id="SM00382"/>
    </source>
</evidence>
<dbReference type="PANTHER" id="PTHR23074:SF83">
    <property type="entry name" value="VACUOLAR PROTEIN SORTING-ASSOCIATED PROTEIN 4A"/>
    <property type="match status" value="1"/>
</dbReference>
<dbReference type="InterPro" id="IPR003959">
    <property type="entry name" value="ATPase_AAA_core"/>
</dbReference>
<accession>A0A078A939</accession>
<evidence type="ECO:0000256" key="2">
    <source>
        <dbReference type="ARBA" id="ARBA00022840"/>
    </source>
</evidence>
<dbReference type="Gene3D" id="1.10.8.60">
    <property type="match status" value="1"/>
</dbReference>
<dbReference type="AlphaFoldDB" id="A0A078A939"/>
<dbReference type="InterPro" id="IPR003593">
    <property type="entry name" value="AAA+_ATPase"/>
</dbReference>
<dbReference type="GO" id="GO:0005524">
    <property type="term" value="F:ATP binding"/>
    <property type="evidence" value="ECO:0007669"/>
    <property type="project" value="UniProtKB-KW"/>
</dbReference>
<dbReference type="InterPro" id="IPR041569">
    <property type="entry name" value="AAA_lid_3"/>
</dbReference>
<reference evidence="6 7" key="1">
    <citation type="submission" date="2014-06" db="EMBL/GenBank/DDBJ databases">
        <authorList>
            <person name="Swart Estienne"/>
        </authorList>
    </citation>
    <scope>NUCLEOTIDE SEQUENCE [LARGE SCALE GENOMIC DNA]</scope>
    <source>
        <strain evidence="6 7">130c</strain>
    </source>
</reference>
<organism evidence="6 7">
    <name type="scientific">Stylonychia lemnae</name>
    <name type="common">Ciliate</name>
    <dbReference type="NCBI Taxonomy" id="5949"/>
    <lineage>
        <taxon>Eukaryota</taxon>
        <taxon>Sar</taxon>
        <taxon>Alveolata</taxon>
        <taxon>Ciliophora</taxon>
        <taxon>Intramacronucleata</taxon>
        <taxon>Spirotrichea</taxon>
        <taxon>Stichotrichia</taxon>
        <taxon>Sporadotrichida</taxon>
        <taxon>Oxytrichidae</taxon>
        <taxon>Stylonychinae</taxon>
        <taxon>Stylonychia</taxon>
    </lineage>
</organism>
<dbReference type="FunFam" id="3.40.50.300:FF:000093">
    <property type="entry name" value="Fidgetin-like 1"/>
    <property type="match status" value="1"/>
</dbReference>
<name>A0A078A939_STYLE</name>
<evidence type="ECO:0000313" key="6">
    <source>
        <dbReference type="EMBL" id="CDW78790.1"/>
    </source>
</evidence>
<evidence type="ECO:0000256" key="1">
    <source>
        <dbReference type="ARBA" id="ARBA00022741"/>
    </source>
</evidence>
<dbReference type="InterPro" id="IPR050304">
    <property type="entry name" value="MT-severing_AAA_ATPase"/>
</dbReference>
<comment type="similarity">
    <text evidence="3">Belongs to the AAA ATPase family.</text>
</comment>
<proteinExistence type="inferred from homology"/>
<evidence type="ECO:0000256" key="3">
    <source>
        <dbReference type="RuleBase" id="RU003651"/>
    </source>
</evidence>
<keyword evidence="2 3" id="KW-0067">ATP-binding</keyword>
<dbReference type="CDD" id="cd19509">
    <property type="entry name" value="RecA-like_VPS4-like"/>
    <property type="match status" value="1"/>
</dbReference>
<gene>
    <name evidence="6" type="primary">Contig17234.g18350</name>
    <name evidence="6" type="ORF">STYLEM_7774</name>
</gene>
<dbReference type="Proteomes" id="UP000039865">
    <property type="component" value="Unassembled WGS sequence"/>
</dbReference>
<evidence type="ECO:0000256" key="4">
    <source>
        <dbReference type="SAM" id="Coils"/>
    </source>
</evidence>
<keyword evidence="7" id="KW-1185">Reference proteome</keyword>
<dbReference type="Pfam" id="PF00004">
    <property type="entry name" value="AAA"/>
    <property type="match status" value="1"/>
</dbReference>
<dbReference type="SUPFAM" id="SSF52540">
    <property type="entry name" value="P-loop containing nucleoside triphosphate hydrolases"/>
    <property type="match status" value="1"/>
</dbReference>
<keyword evidence="1 3" id="KW-0547">Nucleotide-binding</keyword>
<feature type="coiled-coil region" evidence="4">
    <location>
        <begin position="88"/>
        <end position="122"/>
    </location>
</feature>
<feature type="domain" description="AAA+ ATPase" evidence="5">
    <location>
        <begin position="232"/>
        <end position="367"/>
    </location>
</feature>
<dbReference type="OrthoDB" id="29072at2759"/>